<dbReference type="OrthoDB" id="9799918at2"/>
<dbReference type="SMART" id="SM00933">
    <property type="entry name" value="NurA"/>
    <property type="match status" value="1"/>
</dbReference>
<feature type="domain" description="NurA" evidence="2">
    <location>
        <begin position="81"/>
        <end position="398"/>
    </location>
</feature>
<evidence type="ECO:0000313" key="3">
    <source>
        <dbReference type="EMBL" id="NHC33276.1"/>
    </source>
</evidence>
<dbReference type="Pfam" id="PF09376">
    <property type="entry name" value="NurA"/>
    <property type="match status" value="1"/>
</dbReference>
<dbReference type="EMBL" id="JTJC03000001">
    <property type="protein sequence ID" value="NHC33276.1"/>
    <property type="molecule type" value="Genomic_DNA"/>
</dbReference>
<proteinExistence type="predicted"/>
<dbReference type="RefSeq" id="WP_039714897.1">
    <property type="nucleotide sequence ID" value="NZ_JTJC03000001.1"/>
</dbReference>
<evidence type="ECO:0000256" key="1">
    <source>
        <dbReference type="SAM" id="MobiDB-lite"/>
    </source>
</evidence>
<protein>
    <submittedName>
        <fullName evidence="3">DNA double-strand break repair nuclease NurA</fullName>
    </submittedName>
</protein>
<dbReference type="AlphaFoldDB" id="A0A9X5E0M0"/>
<name>A0A9X5E0M0_9CYAN</name>
<organism evidence="3 4">
    <name type="scientific">Scytonema millei VB511283</name>
    <dbReference type="NCBI Taxonomy" id="1245923"/>
    <lineage>
        <taxon>Bacteria</taxon>
        <taxon>Bacillati</taxon>
        <taxon>Cyanobacteriota</taxon>
        <taxon>Cyanophyceae</taxon>
        <taxon>Nostocales</taxon>
        <taxon>Scytonemataceae</taxon>
        <taxon>Scytonema</taxon>
    </lineage>
</organism>
<feature type="region of interest" description="Disordered" evidence="1">
    <location>
        <begin position="174"/>
        <end position="198"/>
    </location>
</feature>
<keyword evidence="4" id="KW-1185">Reference proteome</keyword>
<reference evidence="3 4" key="1">
    <citation type="journal article" date="2015" name="Genome Announc.">
        <title>Draft Genome Sequence of the Terrestrial Cyanobacterium Scytonema millei VB511283, Isolated from Eastern India.</title>
        <authorList>
            <person name="Sen D."/>
            <person name="Chandrababunaidu M.M."/>
            <person name="Singh D."/>
            <person name="Sanghi N."/>
            <person name="Ghorai A."/>
            <person name="Mishra G.P."/>
            <person name="Madduluri M."/>
            <person name="Adhikary S.P."/>
            <person name="Tripathy S."/>
        </authorList>
    </citation>
    <scope>NUCLEOTIDE SEQUENCE [LARGE SCALE GENOMIC DNA]</scope>
    <source>
        <strain evidence="3 4">VB511283</strain>
    </source>
</reference>
<evidence type="ECO:0000313" key="4">
    <source>
        <dbReference type="Proteomes" id="UP000031532"/>
    </source>
</evidence>
<dbReference type="Proteomes" id="UP000031532">
    <property type="component" value="Unassembled WGS sequence"/>
</dbReference>
<comment type="caution">
    <text evidence="3">The sequence shown here is derived from an EMBL/GenBank/DDBJ whole genome shotgun (WGS) entry which is preliminary data.</text>
</comment>
<evidence type="ECO:0000259" key="2">
    <source>
        <dbReference type="SMART" id="SM00933"/>
    </source>
</evidence>
<gene>
    <name evidence="3" type="ORF">QH73_0001110</name>
</gene>
<accession>A0A9X5E0M0</accession>
<sequence length="436" mass="48752">MLDLTKVAKAMQGISQHLSTEVAASRQRLELAQDLMTAAYKNQAELMQRQKQWRDRILFSTAIPMEPLNTCIDLPVPPKTHTVLATDGSQIAPNHHEIAYCYLLNIGRVVLHYGQNRQPLLDSLPEVFYRPEDLYISRQWGIRTEEWMGYRRTASEATVLAELAAAVVGSREQGAGSRGKRAGGVGEAEEAEGEKNQLSTINHQLPTTNYQLPTTTPTLAMVDGSLIYWFLEQLPLEARDRILPPILTAWEQLKALGIPIMGYLSASRSMESLNFLRLQACIHEVPDCASFCPNQIEKVPCQVLEPLRDAALWSIQLQPGQRSTLWRSSARITELYGDCAIYFCYVHVGTEIARVEVPAWVAEDEALFNQSLGLMLAQVQKGYGYPVVLAEAHNQAVVRGGDRARFFAMLEQQMIKAGLRNVGISYKEARKRGSIA</sequence>
<dbReference type="InterPro" id="IPR018977">
    <property type="entry name" value="NurA_domain"/>
</dbReference>